<evidence type="ECO:0000313" key="2">
    <source>
        <dbReference type="EMBL" id="MFC3765265.1"/>
    </source>
</evidence>
<comment type="caution">
    <text evidence="2">The sequence shown here is derived from an EMBL/GenBank/DDBJ whole genome shotgun (WGS) entry which is preliminary data.</text>
</comment>
<feature type="compositionally biased region" description="Acidic residues" evidence="1">
    <location>
        <begin position="81"/>
        <end position="105"/>
    </location>
</feature>
<organism evidence="2 3">
    <name type="scientific">Tenggerimyces flavus</name>
    <dbReference type="NCBI Taxonomy" id="1708749"/>
    <lineage>
        <taxon>Bacteria</taxon>
        <taxon>Bacillati</taxon>
        <taxon>Actinomycetota</taxon>
        <taxon>Actinomycetes</taxon>
        <taxon>Propionibacteriales</taxon>
        <taxon>Nocardioidaceae</taxon>
        <taxon>Tenggerimyces</taxon>
    </lineage>
</organism>
<dbReference type="RefSeq" id="WP_205119046.1">
    <property type="nucleotide sequence ID" value="NZ_JAFBCM010000001.1"/>
</dbReference>
<reference evidence="3" key="1">
    <citation type="journal article" date="2019" name="Int. J. Syst. Evol. Microbiol.">
        <title>The Global Catalogue of Microorganisms (GCM) 10K type strain sequencing project: providing services to taxonomists for standard genome sequencing and annotation.</title>
        <authorList>
            <consortium name="The Broad Institute Genomics Platform"/>
            <consortium name="The Broad Institute Genome Sequencing Center for Infectious Disease"/>
            <person name="Wu L."/>
            <person name="Ma J."/>
        </authorList>
    </citation>
    <scope>NUCLEOTIDE SEQUENCE [LARGE SCALE GENOMIC DNA]</scope>
    <source>
        <strain evidence="3">CGMCC 4.7241</strain>
    </source>
</reference>
<accession>A0ABV7YMB3</accession>
<evidence type="ECO:0000256" key="1">
    <source>
        <dbReference type="SAM" id="MobiDB-lite"/>
    </source>
</evidence>
<protein>
    <submittedName>
        <fullName evidence="2">Uncharacterized protein</fullName>
    </submittedName>
</protein>
<keyword evidence="3" id="KW-1185">Reference proteome</keyword>
<feature type="region of interest" description="Disordered" evidence="1">
    <location>
        <begin position="81"/>
        <end position="107"/>
    </location>
</feature>
<sequence>MTEDDDFEQWSDDARESYLDASAALQAALAAQISTVSAARDDGDLAAVLAANDALDVAASAYSEAQFVLTGSFPAFEVDDLDDEEDEEEDEEDESDDNTAADESEAPSNSVMILTRVVYGLRRERDVIEAGRQASARTHEGDDGIVDLAHALHEIAHDGGWTALDSVDGLELLKRSAWIATAPTPPQQSLDDPFATPFVLEDGAELRYRVDDVL</sequence>
<dbReference type="EMBL" id="JBHRZH010000036">
    <property type="protein sequence ID" value="MFC3765265.1"/>
    <property type="molecule type" value="Genomic_DNA"/>
</dbReference>
<name>A0ABV7YMB3_9ACTN</name>
<proteinExistence type="predicted"/>
<gene>
    <name evidence="2" type="ORF">ACFOUW_30825</name>
</gene>
<evidence type="ECO:0000313" key="3">
    <source>
        <dbReference type="Proteomes" id="UP001595699"/>
    </source>
</evidence>
<dbReference type="Proteomes" id="UP001595699">
    <property type="component" value="Unassembled WGS sequence"/>
</dbReference>